<sequence length="160" mass="18179">MHIEWKITKKRGYMRPILQYSVRLEEHEKALALPIVSIVSTIPQPEEERQDYCYPGLFERAQGYTPTRFHTLEAPSHKGHSWTRSLTLPWRETNEYPEVEESFQRLRAALEAEIERADNSQPMSVSGSVQSSAAAKVMLAPNLLAERFLRLAAGAQAAGQ</sequence>
<evidence type="ECO:0000313" key="1">
    <source>
        <dbReference type="EMBL" id="SBV91015.1"/>
    </source>
</evidence>
<gene>
    <name evidence="1" type="ORF">KM92DES2_10075</name>
</gene>
<organism evidence="1">
    <name type="scientific">uncultured Desulfovibrio sp</name>
    <dbReference type="NCBI Taxonomy" id="167968"/>
    <lineage>
        <taxon>Bacteria</taxon>
        <taxon>Pseudomonadati</taxon>
        <taxon>Thermodesulfobacteriota</taxon>
        <taxon>Desulfovibrionia</taxon>
        <taxon>Desulfovibrionales</taxon>
        <taxon>Desulfovibrionaceae</taxon>
        <taxon>Desulfovibrio</taxon>
        <taxon>environmental samples</taxon>
    </lineage>
</organism>
<dbReference type="RefSeq" id="WP_227119117.1">
    <property type="nucleotide sequence ID" value="NZ_LT598928.1"/>
</dbReference>
<reference evidence="1" key="1">
    <citation type="submission" date="2016-04" db="EMBL/GenBank/DDBJ databases">
        <authorList>
            <person name="Evans L.H."/>
            <person name="Alamgir A."/>
            <person name="Owens N."/>
            <person name="Weber N.D."/>
            <person name="Virtaneva K."/>
            <person name="Barbian K."/>
            <person name="Babar A."/>
            <person name="Rosenke K."/>
        </authorList>
    </citation>
    <scope>NUCLEOTIDE SEQUENCE</scope>
    <source>
        <strain evidence="1">92-2</strain>
    </source>
</reference>
<protein>
    <submittedName>
        <fullName evidence="1">Uncharacterized protein</fullName>
    </submittedName>
</protein>
<name>A0A212IVS3_9BACT</name>
<proteinExistence type="predicted"/>
<dbReference type="AlphaFoldDB" id="A0A212IVS3"/>
<dbReference type="EMBL" id="FLUP01000001">
    <property type="protein sequence ID" value="SBV91015.1"/>
    <property type="molecule type" value="Genomic_DNA"/>
</dbReference>
<accession>A0A212IVS3</accession>